<dbReference type="InterPro" id="IPR020846">
    <property type="entry name" value="MFS_dom"/>
</dbReference>
<reference evidence="8 9" key="1">
    <citation type="submission" date="2018-11" db="EMBL/GenBank/DDBJ databases">
        <authorList>
            <person name="Mardanov A.V."/>
            <person name="Ravin N.V."/>
            <person name="Dedysh S.N."/>
        </authorList>
    </citation>
    <scope>NUCLEOTIDE SEQUENCE [LARGE SCALE GENOMIC DNA]</scope>
    <source>
        <strain evidence="8 9">AF10</strain>
    </source>
</reference>
<feature type="transmembrane region" description="Helical" evidence="6">
    <location>
        <begin position="180"/>
        <end position="197"/>
    </location>
</feature>
<feature type="transmembrane region" description="Helical" evidence="6">
    <location>
        <begin position="318"/>
        <end position="342"/>
    </location>
</feature>
<dbReference type="InterPro" id="IPR011701">
    <property type="entry name" value="MFS"/>
</dbReference>
<comment type="subcellular location">
    <subcellularLocation>
        <location evidence="1">Membrane</location>
        <topology evidence="1">Multi-pass membrane protein</topology>
    </subcellularLocation>
</comment>
<dbReference type="SUPFAM" id="SSF103473">
    <property type="entry name" value="MFS general substrate transporter"/>
    <property type="match status" value="1"/>
</dbReference>
<accession>A0A4Q0SYA5</accession>
<proteinExistence type="predicted"/>
<organism evidence="8 9">
    <name type="scientific">Granulicella sibirica</name>
    <dbReference type="NCBI Taxonomy" id="2479048"/>
    <lineage>
        <taxon>Bacteria</taxon>
        <taxon>Pseudomonadati</taxon>
        <taxon>Acidobacteriota</taxon>
        <taxon>Terriglobia</taxon>
        <taxon>Terriglobales</taxon>
        <taxon>Acidobacteriaceae</taxon>
        <taxon>Granulicella</taxon>
    </lineage>
</organism>
<keyword evidence="4 6" id="KW-0472">Membrane</keyword>
<dbReference type="EMBL" id="RDSM01000003">
    <property type="protein sequence ID" value="RXH54479.1"/>
    <property type="molecule type" value="Genomic_DNA"/>
</dbReference>
<feature type="transmembrane region" description="Helical" evidence="6">
    <location>
        <begin position="117"/>
        <end position="139"/>
    </location>
</feature>
<evidence type="ECO:0000256" key="5">
    <source>
        <dbReference type="SAM" id="MobiDB-lite"/>
    </source>
</evidence>
<evidence type="ECO:0000259" key="7">
    <source>
        <dbReference type="PROSITE" id="PS50850"/>
    </source>
</evidence>
<feature type="transmembrane region" description="Helical" evidence="6">
    <location>
        <begin position="245"/>
        <end position="264"/>
    </location>
</feature>
<keyword evidence="2 6" id="KW-0812">Transmembrane</keyword>
<keyword evidence="3 6" id="KW-1133">Transmembrane helix</keyword>
<feature type="transmembrane region" description="Helical" evidence="6">
    <location>
        <begin position="92"/>
        <end position="111"/>
    </location>
</feature>
<dbReference type="PANTHER" id="PTHR23501:SF174">
    <property type="entry name" value="MULTIDRUG EXPORT PROTEIN EMRB-RELATED"/>
    <property type="match status" value="1"/>
</dbReference>
<feature type="transmembrane region" description="Helical" evidence="6">
    <location>
        <begin position="284"/>
        <end position="306"/>
    </location>
</feature>
<protein>
    <submittedName>
        <fullName evidence="8">Inner membrane component of tripartite multidrug resistance system</fullName>
    </submittedName>
</protein>
<dbReference type="AlphaFoldDB" id="A0A4Q0SYA5"/>
<feature type="transmembrane region" description="Helical" evidence="6">
    <location>
        <begin position="386"/>
        <end position="406"/>
    </location>
</feature>
<gene>
    <name evidence="8" type="ORF">GRAN_3582</name>
</gene>
<dbReference type="GO" id="GO:0022857">
    <property type="term" value="F:transmembrane transporter activity"/>
    <property type="evidence" value="ECO:0007669"/>
    <property type="project" value="InterPro"/>
</dbReference>
<keyword evidence="9" id="KW-1185">Reference proteome</keyword>
<sequence>MTQSAHAASIGTVGADKRRELSRSVTLAALTLASAAETWTTSGVSLTLTDLTGTLSASSDQASWALTVYMAAFAVSIALSDRLSLKYGNRHFLTALSLSYAVASVGCALSTDLSTFLLFRAIAGFAGGAFLVRAFVFFTQQYEPAVRPIPLVGYAIAYFFVGRFLSPVICGWLADVASWRFLFVVPTVFMLTAAWLFNRHGADHWAEEDSRKPLDSLGIGLLFLGAVCLQTALSRGEVDGWFESSTLFTFFLVGITANSIFVLWQLSSWNKHPLLDFAILRNSLARGGAILGFLVGLLLAGSLYVIPQYLRNLEVHSALQTGLLLSIGGAASVLVLCCFRSIIPLFAKIGGTSVLLFALAVEIASQLLFAHFVTTDTPDRDLWLPLALNGIFVGLSVPTLGIVAFATVDNQKASNGRAMYYGCRQLGASVGVTLSAVLIDRRMSFHSSRLLDAFANRNLSVLGQASDLSDRTLSAMVRKQSSVLSFADTFYTMALVAAVTVFFVPLLSAPAPAPSPARSPLDEQGSAALPQAIAGVGR</sequence>
<dbReference type="InterPro" id="IPR036259">
    <property type="entry name" value="MFS_trans_sf"/>
</dbReference>
<evidence type="ECO:0000313" key="8">
    <source>
        <dbReference type="EMBL" id="RXH54479.1"/>
    </source>
</evidence>
<reference evidence="9" key="2">
    <citation type="submission" date="2019-02" db="EMBL/GenBank/DDBJ databases">
        <title>Granulicella sibirica sp. nov., a psychrotolerant acidobacterium isolated from an organic soil layer in forested tundra, West Siberia.</title>
        <authorList>
            <person name="Oshkin I.Y."/>
            <person name="Kulichevskaya I.S."/>
            <person name="Rijpstra W.I.C."/>
            <person name="Sinninghe Damste J.S."/>
            <person name="Rakitin A.L."/>
            <person name="Ravin N.V."/>
            <person name="Dedysh S.N."/>
        </authorList>
    </citation>
    <scope>NUCLEOTIDE SEQUENCE [LARGE SCALE GENOMIC DNA]</scope>
    <source>
        <strain evidence="9">AF10</strain>
    </source>
</reference>
<dbReference type="PROSITE" id="PS50850">
    <property type="entry name" value="MFS"/>
    <property type="match status" value="1"/>
</dbReference>
<dbReference type="RefSeq" id="WP_128914261.1">
    <property type="nucleotide sequence ID" value="NZ_RDSM01000003.1"/>
</dbReference>
<feature type="transmembrane region" description="Helical" evidence="6">
    <location>
        <begin position="62"/>
        <end position="80"/>
    </location>
</feature>
<dbReference type="Pfam" id="PF07690">
    <property type="entry name" value="MFS_1"/>
    <property type="match status" value="1"/>
</dbReference>
<dbReference type="OrthoDB" id="7254021at2"/>
<dbReference type="Proteomes" id="UP000289437">
    <property type="component" value="Unassembled WGS sequence"/>
</dbReference>
<dbReference type="Gene3D" id="1.20.1250.20">
    <property type="entry name" value="MFS general substrate transporter like domains"/>
    <property type="match status" value="1"/>
</dbReference>
<feature type="transmembrane region" description="Helical" evidence="6">
    <location>
        <begin position="217"/>
        <end position="233"/>
    </location>
</feature>
<feature type="transmembrane region" description="Helical" evidence="6">
    <location>
        <begin position="25"/>
        <end position="42"/>
    </location>
</feature>
<feature type="transmembrane region" description="Helical" evidence="6">
    <location>
        <begin position="490"/>
        <end position="509"/>
    </location>
</feature>
<comment type="caution">
    <text evidence="8">The sequence shown here is derived from an EMBL/GenBank/DDBJ whole genome shotgun (WGS) entry which is preliminary data.</text>
</comment>
<dbReference type="GO" id="GO:0005886">
    <property type="term" value="C:plasma membrane"/>
    <property type="evidence" value="ECO:0007669"/>
    <property type="project" value="TreeGrafter"/>
</dbReference>
<dbReference type="Gene3D" id="1.20.1720.10">
    <property type="entry name" value="Multidrug resistance protein D"/>
    <property type="match status" value="1"/>
</dbReference>
<evidence type="ECO:0000256" key="6">
    <source>
        <dbReference type="SAM" id="Phobius"/>
    </source>
</evidence>
<dbReference type="PANTHER" id="PTHR23501">
    <property type="entry name" value="MAJOR FACILITATOR SUPERFAMILY"/>
    <property type="match status" value="1"/>
</dbReference>
<evidence type="ECO:0000256" key="2">
    <source>
        <dbReference type="ARBA" id="ARBA00022692"/>
    </source>
</evidence>
<feature type="region of interest" description="Disordered" evidence="5">
    <location>
        <begin position="514"/>
        <end position="538"/>
    </location>
</feature>
<feature type="transmembrane region" description="Helical" evidence="6">
    <location>
        <begin position="354"/>
        <end position="374"/>
    </location>
</feature>
<feature type="domain" description="Major facilitator superfamily (MFS) profile" evidence="7">
    <location>
        <begin position="26"/>
        <end position="512"/>
    </location>
</feature>
<name>A0A4Q0SYA5_9BACT</name>
<evidence type="ECO:0000313" key="9">
    <source>
        <dbReference type="Proteomes" id="UP000289437"/>
    </source>
</evidence>
<evidence type="ECO:0000256" key="1">
    <source>
        <dbReference type="ARBA" id="ARBA00004141"/>
    </source>
</evidence>
<feature type="transmembrane region" description="Helical" evidence="6">
    <location>
        <begin position="151"/>
        <end position="174"/>
    </location>
</feature>
<evidence type="ECO:0000256" key="3">
    <source>
        <dbReference type="ARBA" id="ARBA00022989"/>
    </source>
</evidence>
<evidence type="ECO:0000256" key="4">
    <source>
        <dbReference type="ARBA" id="ARBA00023136"/>
    </source>
</evidence>